<evidence type="ECO:0000313" key="1">
    <source>
        <dbReference type="EMBL" id="OGY96378.1"/>
    </source>
</evidence>
<sequence>MMGVAERRGKVVQTETYVTKEMRTLPSKDEDIVSHPRVRILRKDDMGFTIVEAKLKKGEGVCWRCCSPADDPEGKLQTCPVCGGDFND</sequence>
<organism evidence="1 2">
    <name type="scientific">Candidatus Liptonbacteria bacterium GWB1_49_6</name>
    <dbReference type="NCBI Taxonomy" id="1798644"/>
    <lineage>
        <taxon>Bacteria</taxon>
        <taxon>Candidatus Liptoniibacteriota</taxon>
    </lineage>
</organism>
<dbReference type="AlphaFoldDB" id="A0A1G2C4S7"/>
<comment type="caution">
    <text evidence="1">The sequence shown here is derived from an EMBL/GenBank/DDBJ whole genome shotgun (WGS) entry which is preliminary data.</text>
</comment>
<accession>A0A1G2C4S7</accession>
<dbReference type="EMBL" id="MHKU01000034">
    <property type="protein sequence ID" value="OGY96378.1"/>
    <property type="molecule type" value="Genomic_DNA"/>
</dbReference>
<name>A0A1G2C4S7_9BACT</name>
<dbReference type="STRING" id="1798644.A2122_01395"/>
<reference evidence="1 2" key="1">
    <citation type="journal article" date="2016" name="Nat. Commun.">
        <title>Thousands of microbial genomes shed light on interconnected biogeochemical processes in an aquifer system.</title>
        <authorList>
            <person name="Anantharaman K."/>
            <person name="Brown C.T."/>
            <person name="Hug L.A."/>
            <person name="Sharon I."/>
            <person name="Castelle C.J."/>
            <person name="Probst A.J."/>
            <person name="Thomas B.C."/>
            <person name="Singh A."/>
            <person name="Wilkins M.J."/>
            <person name="Karaoz U."/>
            <person name="Brodie E.L."/>
            <person name="Williams K.H."/>
            <person name="Hubbard S.S."/>
            <person name="Banfield J.F."/>
        </authorList>
    </citation>
    <scope>NUCLEOTIDE SEQUENCE [LARGE SCALE GENOMIC DNA]</scope>
</reference>
<proteinExistence type="predicted"/>
<evidence type="ECO:0000313" key="2">
    <source>
        <dbReference type="Proteomes" id="UP000176648"/>
    </source>
</evidence>
<dbReference type="Proteomes" id="UP000176648">
    <property type="component" value="Unassembled WGS sequence"/>
</dbReference>
<gene>
    <name evidence="1" type="ORF">A2122_01395</name>
</gene>
<protein>
    <submittedName>
        <fullName evidence="1">Uncharacterized protein</fullName>
    </submittedName>
</protein>